<dbReference type="Proteomes" id="UP001158066">
    <property type="component" value="Unassembled WGS sequence"/>
</dbReference>
<keyword evidence="1" id="KW-0472">Membrane</keyword>
<accession>A0AA46AIT0</accession>
<proteinExistence type="predicted"/>
<dbReference type="InterPro" id="IPR008407">
    <property type="entry name" value="Brnchd-chn_aa_trnsp_AzlD"/>
</dbReference>
<dbReference type="EMBL" id="FXUF01000005">
    <property type="protein sequence ID" value="SMP54248.1"/>
    <property type="molecule type" value="Genomic_DNA"/>
</dbReference>
<comment type="caution">
    <text evidence="2">The sequence shown here is derived from an EMBL/GenBank/DDBJ whole genome shotgun (WGS) entry which is preliminary data.</text>
</comment>
<sequence>MWLNEPNRLLLLLAGMLLATYLPRLAPFFMMRDLRLAPRLKRFLELIPFTALGALILPGVLTSVPGHPLAMAAGIGVAAVWAWYKGGIVVPVVGAIAVTYGVLLIAG</sequence>
<name>A0AA46AIT0_9CLOT</name>
<dbReference type="RefSeq" id="WP_283409025.1">
    <property type="nucleotide sequence ID" value="NZ_FXUF01000005.1"/>
</dbReference>
<feature type="transmembrane region" description="Helical" evidence="1">
    <location>
        <begin position="81"/>
        <end position="106"/>
    </location>
</feature>
<keyword evidence="3" id="KW-1185">Reference proteome</keyword>
<keyword evidence="1" id="KW-1133">Transmembrane helix</keyword>
<organism evidence="2 3">
    <name type="scientific">Anoxynatronum buryatiense</name>
    <dbReference type="NCBI Taxonomy" id="489973"/>
    <lineage>
        <taxon>Bacteria</taxon>
        <taxon>Bacillati</taxon>
        <taxon>Bacillota</taxon>
        <taxon>Clostridia</taxon>
        <taxon>Eubacteriales</taxon>
        <taxon>Clostridiaceae</taxon>
        <taxon>Anoxynatronum</taxon>
    </lineage>
</organism>
<dbReference type="AlphaFoldDB" id="A0AA46AIT0"/>
<protein>
    <submittedName>
        <fullName evidence="2">Branched-chain amino acid transport protein (AzlD)</fullName>
    </submittedName>
</protein>
<dbReference type="Pfam" id="PF05437">
    <property type="entry name" value="AzlD"/>
    <property type="match status" value="1"/>
</dbReference>
<evidence type="ECO:0000313" key="3">
    <source>
        <dbReference type="Proteomes" id="UP001158066"/>
    </source>
</evidence>
<gene>
    <name evidence="2" type="ORF">SAMN06296020_105100</name>
</gene>
<evidence type="ECO:0000313" key="2">
    <source>
        <dbReference type="EMBL" id="SMP54248.1"/>
    </source>
</evidence>
<feature type="transmembrane region" description="Helical" evidence="1">
    <location>
        <begin position="43"/>
        <end position="61"/>
    </location>
</feature>
<reference evidence="2" key="1">
    <citation type="submission" date="2017-05" db="EMBL/GenBank/DDBJ databases">
        <authorList>
            <person name="Varghese N."/>
            <person name="Submissions S."/>
        </authorList>
    </citation>
    <scope>NUCLEOTIDE SEQUENCE</scope>
    <source>
        <strain evidence="2">Su22</strain>
    </source>
</reference>
<keyword evidence="1" id="KW-0812">Transmembrane</keyword>
<feature type="transmembrane region" description="Helical" evidence="1">
    <location>
        <begin position="12"/>
        <end position="31"/>
    </location>
</feature>
<evidence type="ECO:0000256" key="1">
    <source>
        <dbReference type="SAM" id="Phobius"/>
    </source>
</evidence>